<evidence type="ECO:0000313" key="2">
    <source>
        <dbReference type="Proteomes" id="UP000238479"/>
    </source>
</evidence>
<evidence type="ECO:0000313" key="1">
    <source>
        <dbReference type="EMBL" id="PRQ35347.1"/>
    </source>
</evidence>
<proteinExistence type="predicted"/>
<dbReference type="Proteomes" id="UP000238479">
    <property type="component" value="Chromosome 5"/>
</dbReference>
<name>A0A2P6QME8_ROSCH</name>
<gene>
    <name evidence="1" type="ORF">RchiOBHm_Chr5g0078981</name>
</gene>
<dbReference type="AlphaFoldDB" id="A0A2P6QME8"/>
<dbReference type="Gramene" id="PRQ35347">
    <property type="protein sequence ID" value="PRQ35347"/>
    <property type="gene ID" value="RchiOBHm_Chr5g0078981"/>
</dbReference>
<keyword evidence="2" id="KW-1185">Reference proteome</keyword>
<comment type="caution">
    <text evidence="1">The sequence shown here is derived from an EMBL/GenBank/DDBJ whole genome shotgun (WGS) entry which is preliminary data.</text>
</comment>
<protein>
    <submittedName>
        <fullName evidence="1">Uncharacterized protein</fullName>
    </submittedName>
</protein>
<dbReference type="EMBL" id="PDCK01000043">
    <property type="protein sequence ID" value="PRQ35347.1"/>
    <property type="molecule type" value="Genomic_DNA"/>
</dbReference>
<organism evidence="1 2">
    <name type="scientific">Rosa chinensis</name>
    <name type="common">China rose</name>
    <dbReference type="NCBI Taxonomy" id="74649"/>
    <lineage>
        <taxon>Eukaryota</taxon>
        <taxon>Viridiplantae</taxon>
        <taxon>Streptophyta</taxon>
        <taxon>Embryophyta</taxon>
        <taxon>Tracheophyta</taxon>
        <taxon>Spermatophyta</taxon>
        <taxon>Magnoliopsida</taxon>
        <taxon>eudicotyledons</taxon>
        <taxon>Gunneridae</taxon>
        <taxon>Pentapetalae</taxon>
        <taxon>rosids</taxon>
        <taxon>fabids</taxon>
        <taxon>Rosales</taxon>
        <taxon>Rosaceae</taxon>
        <taxon>Rosoideae</taxon>
        <taxon>Rosoideae incertae sedis</taxon>
        <taxon>Rosa</taxon>
    </lineage>
</organism>
<accession>A0A2P6QME8</accession>
<reference evidence="1 2" key="1">
    <citation type="journal article" date="2018" name="Nat. Genet.">
        <title>The Rosa genome provides new insights in the design of modern roses.</title>
        <authorList>
            <person name="Bendahmane M."/>
        </authorList>
    </citation>
    <scope>NUCLEOTIDE SEQUENCE [LARGE SCALE GENOMIC DNA]</scope>
    <source>
        <strain evidence="2">cv. Old Blush</strain>
    </source>
</reference>
<sequence length="66" mass="7811">MKTLLTMSTYEYPNKPIQSFFILIKNKCIKSCRCMNQAKKIIVVDGFTGHLKWQMRNGIHFPKLYN</sequence>